<comment type="caution">
    <text evidence="1">The sequence shown here is derived from an EMBL/GenBank/DDBJ whole genome shotgun (WGS) entry which is preliminary data.</text>
</comment>
<dbReference type="Proteomes" id="UP001056120">
    <property type="component" value="Linkage Group LG19"/>
</dbReference>
<dbReference type="EMBL" id="CM042036">
    <property type="protein sequence ID" value="KAI3743816.1"/>
    <property type="molecule type" value="Genomic_DNA"/>
</dbReference>
<sequence length="91" mass="10319">MSVAEGTKYVEDAFKKFCDDCEQAKRDGKDESHIVCEQAKRDGKDESHIVCLEEATIVPKKLSKSVDCGIQEIIKFWPATFILVDIVELRL</sequence>
<proteinExistence type="predicted"/>
<keyword evidence="2" id="KW-1185">Reference proteome</keyword>
<evidence type="ECO:0000313" key="1">
    <source>
        <dbReference type="EMBL" id="KAI3743816.1"/>
    </source>
</evidence>
<gene>
    <name evidence="1" type="ORF">L1987_56883</name>
</gene>
<reference evidence="2" key="1">
    <citation type="journal article" date="2022" name="Mol. Ecol. Resour.">
        <title>The genomes of chicory, endive, great burdock and yacon provide insights into Asteraceae palaeo-polyploidization history and plant inulin production.</title>
        <authorList>
            <person name="Fan W."/>
            <person name="Wang S."/>
            <person name="Wang H."/>
            <person name="Wang A."/>
            <person name="Jiang F."/>
            <person name="Liu H."/>
            <person name="Zhao H."/>
            <person name="Xu D."/>
            <person name="Zhang Y."/>
        </authorList>
    </citation>
    <scope>NUCLEOTIDE SEQUENCE [LARGE SCALE GENOMIC DNA]</scope>
    <source>
        <strain evidence="2">cv. Yunnan</strain>
    </source>
</reference>
<reference evidence="1 2" key="2">
    <citation type="journal article" date="2022" name="Mol. Ecol. Resour.">
        <title>The genomes of chicory, endive, great burdock and yacon provide insights into Asteraceae paleo-polyploidization history and plant inulin production.</title>
        <authorList>
            <person name="Fan W."/>
            <person name="Wang S."/>
            <person name="Wang H."/>
            <person name="Wang A."/>
            <person name="Jiang F."/>
            <person name="Liu H."/>
            <person name="Zhao H."/>
            <person name="Xu D."/>
            <person name="Zhang Y."/>
        </authorList>
    </citation>
    <scope>NUCLEOTIDE SEQUENCE [LARGE SCALE GENOMIC DNA]</scope>
    <source>
        <strain evidence="2">cv. Yunnan</strain>
        <tissue evidence="1">Leaves</tissue>
    </source>
</reference>
<organism evidence="1 2">
    <name type="scientific">Smallanthus sonchifolius</name>
    <dbReference type="NCBI Taxonomy" id="185202"/>
    <lineage>
        <taxon>Eukaryota</taxon>
        <taxon>Viridiplantae</taxon>
        <taxon>Streptophyta</taxon>
        <taxon>Embryophyta</taxon>
        <taxon>Tracheophyta</taxon>
        <taxon>Spermatophyta</taxon>
        <taxon>Magnoliopsida</taxon>
        <taxon>eudicotyledons</taxon>
        <taxon>Gunneridae</taxon>
        <taxon>Pentapetalae</taxon>
        <taxon>asterids</taxon>
        <taxon>campanulids</taxon>
        <taxon>Asterales</taxon>
        <taxon>Asteraceae</taxon>
        <taxon>Asteroideae</taxon>
        <taxon>Heliantheae alliance</taxon>
        <taxon>Millerieae</taxon>
        <taxon>Smallanthus</taxon>
    </lineage>
</organism>
<accession>A0ACB9DC17</accession>
<name>A0ACB9DC17_9ASTR</name>
<evidence type="ECO:0000313" key="2">
    <source>
        <dbReference type="Proteomes" id="UP001056120"/>
    </source>
</evidence>
<protein>
    <submittedName>
        <fullName evidence="1">Uncharacterized protein</fullName>
    </submittedName>
</protein>